<dbReference type="Gene3D" id="3.60.21.10">
    <property type="match status" value="1"/>
</dbReference>
<evidence type="ECO:0008006" key="6">
    <source>
        <dbReference type="Google" id="ProtNLM"/>
    </source>
</evidence>
<dbReference type="InterPro" id="IPR004843">
    <property type="entry name" value="Calcineurin-like_PHP"/>
</dbReference>
<feature type="domain" description="Calcineurin-like phosphoesterase" evidence="2">
    <location>
        <begin position="17"/>
        <end position="222"/>
    </location>
</feature>
<dbReference type="CDD" id="cd11586">
    <property type="entry name" value="VbhA_like"/>
    <property type="match status" value="1"/>
</dbReference>
<name>A0ABS4WL65_9MICO</name>
<feature type="compositionally biased region" description="Acidic residues" evidence="1">
    <location>
        <begin position="334"/>
        <end position="343"/>
    </location>
</feature>
<dbReference type="InterPro" id="IPR029052">
    <property type="entry name" value="Metallo-depent_PP-like"/>
</dbReference>
<feature type="domain" description="Antitoxin VbhA" evidence="3">
    <location>
        <begin position="280"/>
        <end position="326"/>
    </location>
</feature>
<dbReference type="Gene3D" id="1.10.8.1050">
    <property type="entry name" value="Antitoxin VbhA-like"/>
    <property type="match status" value="1"/>
</dbReference>
<dbReference type="Pfam" id="PF00149">
    <property type="entry name" value="Metallophos"/>
    <property type="match status" value="1"/>
</dbReference>
<evidence type="ECO:0000259" key="2">
    <source>
        <dbReference type="Pfam" id="PF00149"/>
    </source>
</evidence>
<dbReference type="CDD" id="cd00838">
    <property type="entry name" value="MPP_superfamily"/>
    <property type="match status" value="1"/>
</dbReference>
<organism evidence="4 5">
    <name type="scientific">Microbacterium phyllosphaerae</name>
    <dbReference type="NCBI Taxonomy" id="124798"/>
    <lineage>
        <taxon>Bacteria</taxon>
        <taxon>Bacillati</taxon>
        <taxon>Actinomycetota</taxon>
        <taxon>Actinomycetes</taxon>
        <taxon>Micrococcales</taxon>
        <taxon>Microbacteriaceae</taxon>
        <taxon>Microbacterium</taxon>
    </lineage>
</organism>
<evidence type="ECO:0000313" key="4">
    <source>
        <dbReference type="EMBL" id="MBP2376878.1"/>
    </source>
</evidence>
<dbReference type="Pfam" id="PF18495">
    <property type="entry name" value="VbhA"/>
    <property type="match status" value="1"/>
</dbReference>
<dbReference type="RefSeq" id="WP_210096295.1">
    <property type="nucleotide sequence ID" value="NZ_BAAAIO010000001.1"/>
</dbReference>
<dbReference type="EMBL" id="JAGIOA010000001">
    <property type="protein sequence ID" value="MBP2376878.1"/>
    <property type="molecule type" value="Genomic_DNA"/>
</dbReference>
<dbReference type="InterPro" id="IPR041535">
    <property type="entry name" value="VbhA"/>
</dbReference>
<evidence type="ECO:0000259" key="3">
    <source>
        <dbReference type="Pfam" id="PF18495"/>
    </source>
</evidence>
<evidence type="ECO:0000256" key="1">
    <source>
        <dbReference type="SAM" id="MobiDB-lite"/>
    </source>
</evidence>
<keyword evidence="5" id="KW-1185">Reference proteome</keyword>
<comment type="caution">
    <text evidence="4">The sequence shown here is derived from an EMBL/GenBank/DDBJ whole genome shotgun (WGS) entry which is preliminary data.</text>
</comment>
<dbReference type="SUPFAM" id="SSF56300">
    <property type="entry name" value="Metallo-dependent phosphatases"/>
    <property type="match status" value="1"/>
</dbReference>
<protein>
    <recommendedName>
        <fullName evidence="6">Calcineurin-like phosphoesterase domain-containing protein</fullName>
    </recommendedName>
</protein>
<dbReference type="Proteomes" id="UP000703720">
    <property type="component" value="Unassembled WGS sequence"/>
</dbReference>
<evidence type="ECO:0000313" key="5">
    <source>
        <dbReference type="Proteomes" id="UP000703720"/>
    </source>
</evidence>
<dbReference type="InterPro" id="IPR043038">
    <property type="entry name" value="VbhA_sf"/>
</dbReference>
<reference evidence="4 5" key="1">
    <citation type="submission" date="2021-03" db="EMBL/GenBank/DDBJ databases">
        <title>Sequencing the genomes of 1000 actinobacteria strains.</title>
        <authorList>
            <person name="Klenk H.-P."/>
        </authorList>
    </citation>
    <scope>NUCLEOTIDE SEQUENCE [LARGE SCALE GENOMIC DNA]</scope>
    <source>
        <strain evidence="4 5">DSM 13468</strain>
    </source>
</reference>
<accession>A0ABS4WL65</accession>
<sequence length="343" mass="37942">MKALEYASDIVLPDEHVVVCGDWHGSVGWARIVAGALPALAPDVTTMLHLGDWWMPPAEIDEIFAETGITRIYVTNGNHEPWDEITPLLNKHPGAAVRVSDLTWLLPRPARLTIGGRRVLSLGGAASVDRQSRIEGLTWWPDEAVSEGMVAEAVAGGPADLMLTHESPAGTPVRPVREILRTNPHRFPEVVLAESAASRARIGEVWDAVHPELLVHGHLHAPGGGKTEDGRRVASLGREGQEGNLGFLDMRTLRMATPNLRIIRGLADRWEDNYLERERRAKRVAQTLDSWALDGLSPTPDALRDAQNYIDGHRTLDEIIEDVRRRHTRHPEESSEDESEDSP</sequence>
<proteinExistence type="predicted"/>
<dbReference type="InterPro" id="IPR033788">
    <property type="entry name" value="VbhA-like"/>
</dbReference>
<feature type="region of interest" description="Disordered" evidence="1">
    <location>
        <begin position="321"/>
        <end position="343"/>
    </location>
</feature>
<gene>
    <name evidence="4" type="ORF">JOF42_000373</name>
</gene>